<accession>A0A1Y2LWY9</accession>
<organism evidence="1 2">
    <name type="scientific">Epicoccum nigrum</name>
    <name type="common">Soil fungus</name>
    <name type="synonym">Epicoccum purpurascens</name>
    <dbReference type="NCBI Taxonomy" id="105696"/>
    <lineage>
        <taxon>Eukaryota</taxon>
        <taxon>Fungi</taxon>
        <taxon>Dikarya</taxon>
        <taxon>Ascomycota</taxon>
        <taxon>Pezizomycotina</taxon>
        <taxon>Dothideomycetes</taxon>
        <taxon>Pleosporomycetidae</taxon>
        <taxon>Pleosporales</taxon>
        <taxon>Pleosporineae</taxon>
        <taxon>Didymellaceae</taxon>
        <taxon>Epicoccum</taxon>
    </lineage>
</organism>
<keyword evidence="2" id="KW-1185">Reference proteome</keyword>
<proteinExistence type="predicted"/>
<dbReference type="Proteomes" id="UP000193240">
    <property type="component" value="Unassembled WGS sequence"/>
</dbReference>
<evidence type="ECO:0000313" key="1">
    <source>
        <dbReference type="EMBL" id="OSS47468.1"/>
    </source>
</evidence>
<dbReference type="InParanoid" id="A0A1Y2LWY9"/>
<reference evidence="1 2" key="1">
    <citation type="journal article" date="2017" name="Genome Announc.">
        <title>Genome sequence of the saprophytic ascomycete Epicoccum nigrum ICMP 19927 strain isolated from New Zealand.</title>
        <authorList>
            <person name="Fokin M."/>
            <person name="Fleetwood D."/>
            <person name="Weir B.S."/>
            <person name="Villas-Boas S.G."/>
        </authorList>
    </citation>
    <scope>NUCLEOTIDE SEQUENCE [LARGE SCALE GENOMIC DNA]</scope>
    <source>
        <strain evidence="1 2">ICMP 19927</strain>
    </source>
</reference>
<gene>
    <name evidence="1" type="ORF">B5807_07186</name>
</gene>
<sequence>MASQARVSVDQDVLASAKAIENLTLMNITAFEQEFISQTGSNHLRPTLGNENYLGNDLVNAEFEGPALILAATRNYDVDHLMQMDPVEMTRQATIVKQRFLGEALLSTIDEMTQENSSYTFQGSITTEQVRLILQLSYYL</sequence>
<name>A0A1Y2LWY9_EPING</name>
<evidence type="ECO:0000313" key="2">
    <source>
        <dbReference type="Proteomes" id="UP000193240"/>
    </source>
</evidence>
<dbReference type="AlphaFoldDB" id="A0A1Y2LWY9"/>
<protein>
    <submittedName>
        <fullName evidence="1">Uncharacterized protein</fullName>
    </submittedName>
</protein>
<dbReference type="EMBL" id="KZ107848">
    <property type="protein sequence ID" value="OSS47468.1"/>
    <property type="molecule type" value="Genomic_DNA"/>
</dbReference>